<keyword evidence="5" id="KW-1185">Reference proteome</keyword>
<evidence type="ECO:0000313" key="4">
    <source>
        <dbReference type="EMBL" id="TQF65798.1"/>
    </source>
</evidence>
<evidence type="ECO:0000313" key="5">
    <source>
        <dbReference type="Proteomes" id="UP000316256"/>
    </source>
</evidence>
<dbReference type="InterPro" id="IPR054343">
    <property type="entry name" value="TY-Chap_M"/>
</dbReference>
<feature type="domain" description="TY-Chap C-terminal" evidence="3">
    <location>
        <begin position="332"/>
        <end position="421"/>
    </location>
</feature>
<evidence type="ECO:0000259" key="2">
    <source>
        <dbReference type="Pfam" id="PF22552"/>
    </source>
</evidence>
<dbReference type="InterPro" id="IPR054342">
    <property type="entry name" value="TY-Chap_C"/>
</dbReference>
<sequence length="456" mass="49841">MRAADGTTPLPDLEKFDQAVELAWREFRGTLADHIGAMRGEDILVVELAEEPGAGGYLPCVQFLAWSDDLVRCEVPSNAFLDPRFALSPADETLLGELGWQHPTCGPDDDPADGSPAHFLDRTVRWSDQLASMTVATFRDVWSVPHPSFLRAEAVGRRAGHLTGPTVRDWLASSDVDPMVAVAPRDPDHLRDLVEAALTDLLGDQPQVDGDGDFVLTIEGHAVFVIPHHTEPVVRLSVPLLYRIGGRTRAAETVADLTARWSHLRFVLREDRLNAVVEIPGFPFVPRHLTDLLERVTAFLATVDRAFAARFDAVGHRTTPRPAVANHERAPDVPPALMAVMQLVRYGEGTLAAETAADVCERDRAAILDYMRISAERTAEWGGSLERARAEANPDEVVHCEGEATAWAGTLAALSGALRAVSFSRPGLTPAPPEEPPRQLELFDEPSELTLFDAPR</sequence>
<dbReference type="Proteomes" id="UP000316256">
    <property type="component" value="Unassembled WGS sequence"/>
</dbReference>
<evidence type="ECO:0008006" key="6">
    <source>
        <dbReference type="Google" id="ProtNLM"/>
    </source>
</evidence>
<evidence type="ECO:0000259" key="1">
    <source>
        <dbReference type="Pfam" id="PF22551"/>
    </source>
</evidence>
<dbReference type="AlphaFoldDB" id="A0A541B0G0"/>
<dbReference type="InterPro" id="IPR054344">
    <property type="entry name" value="TY-Chap_N"/>
</dbReference>
<dbReference type="Pfam" id="PF22552">
    <property type="entry name" value="TY-Chap3"/>
    <property type="match status" value="1"/>
</dbReference>
<evidence type="ECO:0000259" key="3">
    <source>
        <dbReference type="Pfam" id="PF22554"/>
    </source>
</evidence>
<accession>A0A541B0G0</accession>
<feature type="domain" description="TY-Chap N-terminal" evidence="2">
    <location>
        <begin position="23"/>
        <end position="150"/>
    </location>
</feature>
<dbReference type="OrthoDB" id="4772408at2"/>
<proteinExistence type="predicted"/>
<dbReference type="Pfam" id="PF22554">
    <property type="entry name" value="Chap-C"/>
    <property type="match status" value="1"/>
</dbReference>
<protein>
    <recommendedName>
        <fullName evidence="6">YbjN domain-containing protein</fullName>
    </recommendedName>
</protein>
<feature type="domain" description="TY-Chap central" evidence="1">
    <location>
        <begin position="188"/>
        <end position="312"/>
    </location>
</feature>
<dbReference type="EMBL" id="VIGH01000010">
    <property type="protein sequence ID" value="TQF65798.1"/>
    <property type="molecule type" value="Genomic_DNA"/>
</dbReference>
<gene>
    <name evidence="4" type="ORF">FK531_20445</name>
</gene>
<dbReference type="RefSeq" id="WP_142102745.1">
    <property type="nucleotide sequence ID" value="NZ_VIGH01000010.1"/>
</dbReference>
<comment type="caution">
    <text evidence="4">The sequence shown here is derived from an EMBL/GenBank/DDBJ whole genome shotgun (WGS) entry which is preliminary data.</text>
</comment>
<name>A0A541B0G0_9NOCA</name>
<dbReference type="Pfam" id="PF22551">
    <property type="entry name" value="TY-Chap1"/>
    <property type="match status" value="1"/>
</dbReference>
<reference evidence="4 5" key="1">
    <citation type="submission" date="2019-06" db="EMBL/GenBank/DDBJ databases">
        <title>Rhodococcus spaelei sp. nov., isolated from a cave.</title>
        <authorList>
            <person name="Lee S.D."/>
        </authorList>
    </citation>
    <scope>NUCLEOTIDE SEQUENCE [LARGE SCALE GENOMIC DNA]</scope>
    <source>
        <strain evidence="4 5">C9-5</strain>
    </source>
</reference>
<organism evidence="4 5">
    <name type="scientific">Rhodococcus spelaei</name>
    <dbReference type="NCBI Taxonomy" id="2546320"/>
    <lineage>
        <taxon>Bacteria</taxon>
        <taxon>Bacillati</taxon>
        <taxon>Actinomycetota</taxon>
        <taxon>Actinomycetes</taxon>
        <taxon>Mycobacteriales</taxon>
        <taxon>Nocardiaceae</taxon>
        <taxon>Rhodococcus</taxon>
    </lineage>
</organism>